<name>E4LA82_9FIRM</name>
<dbReference type="RefSeq" id="WP_007555166.1">
    <property type="nucleotide sequence ID" value="NZ_AENT01000028.1"/>
</dbReference>
<organism evidence="1 2">
    <name type="scientific">Dialister micraerophilus UPII 345-E</name>
    <dbReference type="NCBI Taxonomy" id="910314"/>
    <lineage>
        <taxon>Bacteria</taxon>
        <taxon>Bacillati</taxon>
        <taxon>Bacillota</taxon>
        <taxon>Negativicutes</taxon>
        <taxon>Veillonellales</taxon>
        <taxon>Veillonellaceae</taxon>
        <taxon>Dialister</taxon>
    </lineage>
</organism>
<comment type="caution">
    <text evidence="1">The sequence shown here is derived from an EMBL/GenBank/DDBJ whole genome shotgun (WGS) entry which is preliminary data.</text>
</comment>
<protein>
    <submittedName>
        <fullName evidence="1">Uncharacterized protein</fullName>
    </submittedName>
</protein>
<sequence length="194" mass="21686">MNHNKRTIITVTLVILLLVSLSSIYVGYKLGKTSSRTDEIQTTKRQTTSSKHSGILTQTTAISLTDKTTPEDPDIEISTPITAKLNGKTYQLASVRNGDSENTSVLDENKLRTQRVQVKSELDITPVVEEIAEARYKRTHEIGIGIGYTTNTLTIPISYQYNMSDNKKAIEAIIQINPKTCKIENTILLYKQKI</sequence>
<evidence type="ECO:0000313" key="1">
    <source>
        <dbReference type="EMBL" id="EFR42301.1"/>
    </source>
</evidence>
<gene>
    <name evidence="1" type="ORF">HMPREF9220_0712</name>
</gene>
<reference evidence="1 2" key="1">
    <citation type="submission" date="2010-11" db="EMBL/GenBank/DDBJ databases">
        <authorList>
            <person name="Durkin A.S."/>
            <person name="Madupu R."/>
            <person name="Torralba M."/>
            <person name="Gillis M."/>
            <person name="Methe B."/>
            <person name="Sutton G."/>
            <person name="Nelson K.E."/>
        </authorList>
    </citation>
    <scope>NUCLEOTIDE SEQUENCE [LARGE SCALE GENOMIC DNA]</scope>
    <source>
        <strain evidence="1 2">UPII 345-E</strain>
    </source>
</reference>
<evidence type="ECO:0000313" key="2">
    <source>
        <dbReference type="Proteomes" id="UP000004594"/>
    </source>
</evidence>
<proteinExistence type="predicted"/>
<dbReference type="Proteomes" id="UP000004594">
    <property type="component" value="Unassembled WGS sequence"/>
</dbReference>
<accession>E4LA82</accession>
<dbReference type="EMBL" id="AENT01000028">
    <property type="protein sequence ID" value="EFR42301.1"/>
    <property type="molecule type" value="Genomic_DNA"/>
</dbReference>
<dbReference type="AlphaFoldDB" id="E4LA82"/>